<organism evidence="9">
    <name type="scientific">Capra hircus</name>
    <name type="common">Goat</name>
    <dbReference type="NCBI Taxonomy" id="9925"/>
    <lineage>
        <taxon>Eukaryota</taxon>
        <taxon>Metazoa</taxon>
        <taxon>Chordata</taxon>
        <taxon>Craniata</taxon>
        <taxon>Vertebrata</taxon>
        <taxon>Euteleostomi</taxon>
        <taxon>Mammalia</taxon>
        <taxon>Eutheria</taxon>
        <taxon>Laurasiatheria</taxon>
        <taxon>Artiodactyla</taxon>
        <taxon>Ruminantia</taxon>
        <taxon>Pecora</taxon>
        <taxon>Bovidae</taxon>
        <taxon>Caprinae</taxon>
        <taxon>Capra</taxon>
    </lineage>
</organism>
<dbReference type="Ensembl" id="ENSCHIT00010017117.1">
    <property type="protein sequence ID" value="ENSCHIP00010012094.1"/>
    <property type="gene ID" value="ENSCHIG00010008994.1"/>
</dbReference>
<dbReference type="PROSITE" id="PS50157">
    <property type="entry name" value="ZINC_FINGER_C2H2_2"/>
    <property type="match status" value="2"/>
</dbReference>
<feature type="domain" description="C2H2-type" evidence="8">
    <location>
        <begin position="34"/>
        <end position="62"/>
    </location>
</feature>
<reference evidence="9" key="1">
    <citation type="submission" date="2019-03" db="EMBL/GenBank/DDBJ databases">
        <title>Genome sequencing and reference-guided assembly of Black Bengal Goat (Capra hircus).</title>
        <authorList>
            <person name="Siddiki A.Z."/>
            <person name="Baten A."/>
            <person name="Billah M."/>
            <person name="Alam M.A.U."/>
            <person name="Shawrob K.S.M."/>
            <person name="Saha S."/>
            <person name="Chowdhury M."/>
            <person name="Rahman A.H."/>
            <person name="Stear M."/>
            <person name="Miah G."/>
            <person name="Das G.B."/>
            <person name="Hossain M.M."/>
            <person name="Kumkum M."/>
            <person name="Islam M.S."/>
            <person name="Mollah A.M."/>
            <person name="Ahsan A."/>
            <person name="Tusar F."/>
            <person name="Khan M.K.I."/>
        </authorList>
    </citation>
    <scope>NUCLEOTIDE SEQUENCE [LARGE SCALE GENOMIC DNA]</scope>
</reference>
<evidence type="ECO:0000256" key="4">
    <source>
        <dbReference type="ARBA" id="ARBA00022771"/>
    </source>
</evidence>
<dbReference type="PANTHER" id="PTHR23235:SF59">
    <property type="entry name" value="KRUEPPEL-LIKE FACTOR 14"/>
    <property type="match status" value="1"/>
</dbReference>
<dbReference type="InterPro" id="IPR013087">
    <property type="entry name" value="Znf_C2H2_type"/>
</dbReference>
<evidence type="ECO:0000256" key="2">
    <source>
        <dbReference type="ARBA" id="ARBA00022723"/>
    </source>
</evidence>
<evidence type="ECO:0000259" key="8">
    <source>
        <dbReference type="PROSITE" id="PS50157"/>
    </source>
</evidence>
<keyword evidence="2" id="KW-0479">Metal-binding</keyword>
<evidence type="ECO:0000313" key="9">
    <source>
        <dbReference type="Ensembl" id="ENSCHIP00010012094.1"/>
    </source>
</evidence>
<dbReference type="FunFam" id="3.30.160.60:FF:000926">
    <property type="entry name" value="Kruppel like factor 13"/>
    <property type="match status" value="1"/>
</dbReference>
<dbReference type="PANTHER" id="PTHR23235">
    <property type="entry name" value="KRUEPPEL-LIKE TRANSCRIPTION FACTOR"/>
    <property type="match status" value="1"/>
</dbReference>
<dbReference type="AlphaFoldDB" id="A0A8C2NZJ1"/>
<keyword evidence="6" id="KW-0539">Nucleus</keyword>
<name>A0A8C2NZJ1_CAPHI</name>
<dbReference type="Pfam" id="PF00096">
    <property type="entry name" value="zf-C2H2"/>
    <property type="match status" value="2"/>
</dbReference>
<dbReference type="FunFam" id="3.30.160.60:FF:000018">
    <property type="entry name" value="Krueppel-like factor 15"/>
    <property type="match status" value="1"/>
</dbReference>
<protein>
    <recommendedName>
        <fullName evidence="8">C2H2-type domain-containing protein</fullName>
    </recommendedName>
</protein>
<dbReference type="GO" id="GO:0005634">
    <property type="term" value="C:nucleus"/>
    <property type="evidence" value="ECO:0007669"/>
    <property type="project" value="UniProtKB-SubCell"/>
</dbReference>
<evidence type="ECO:0000256" key="6">
    <source>
        <dbReference type="ARBA" id="ARBA00023242"/>
    </source>
</evidence>
<dbReference type="GO" id="GO:0008270">
    <property type="term" value="F:zinc ion binding"/>
    <property type="evidence" value="ECO:0007669"/>
    <property type="project" value="UniProtKB-KW"/>
</dbReference>
<proteinExistence type="predicted"/>
<dbReference type="SUPFAM" id="SSF57667">
    <property type="entry name" value="beta-beta-alpha zinc fingers"/>
    <property type="match status" value="1"/>
</dbReference>
<sequence>PRPFSCDWLDCDKKFTRSDELARHYRTHTGEKRFSCPLCPKQFSRSDHLTKHHARRHPSYHPDMIEYRGQGVRGGSLGNVQDWDGERPLETEMISISVNSDVY</sequence>
<evidence type="ECO:0000256" key="1">
    <source>
        <dbReference type="ARBA" id="ARBA00004123"/>
    </source>
</evidence>
<keyword evidence="5" id="KW-0862">Zinc</keyword>
<dbReference type="GO" id="GO:0000981">
    <property type="term" value="F:DNA-binding transcription factor activity, RNA polymerase II-specific"/>
    <property type="evidence" value="ECO:0007669"/>
    <property type="project" value="TreeGrafter"/>
</dbReference>
<dbReference type="Gene3D" id="3.30.160.60">
    <property type="entry name" value="Classic Zinc Finger"/>
    <property type="match status" value="2"/>
</dbReference>
<feature type="domain" description="C2H2-type" evidence="8">
    <location>
        <begin position="4"/>
        <end position="33"/>
    </location>
</feature>
<comment type="subcellular location">
    <subcellularLocation>
        <location evidence="1">Nucleus</location>
    </subcellularLocation>
</comment>
<accession>A0A8C2NZJ1</accession>
<dbReference type="GO" id="GO:0000978">
    <property type="term" value="F:RNA polymerase II cis-regulatory region sequence-specific DNA binding"/>
    <property type="evidence" value="ECO:0007669"/>
    <property type="project" value="TreeGrafter"/>
</dbReference>
<keyword evidence="3" id="KW-0677">Repeat</keyword>
<dbReference type="SMART" id="SM00355">
    <property type="entry name" value="ZnF_C2H2"/>
    <property type="match status" value="2"/>
</dbReference>
<dbReference type="InterPro" id="IPR036236">
    <property type="entry name" value="Znf_C2H2_sf"/>
</dbReference>
<evidence type="ECO:0000256" key="3">
    <source>
        <dbReference type="ARBA" id="ARBA00022737"/>
    </source>
</evidence>
<evidence type="ECO:0000256" key="7">
    <source>
        <dbReference type="PROSITE-ProRule" id="PRU00042"/>
    </source>
</evidence>
<reference evidence="9" key="2">
    <citation type="submission" date="2025-08" db="UniProtKB">
        <authorList>
            <consortium name="Ensembl"/>
        </authorList>
    </citation>
    <scope>IDENTIFICATION</scope>
</reference>
<keyword evidence="4 7" id="KW-0863">Zinc-finger</keyword>
<dbReference type="PROSITE" id="PS00028">
    <property type="entry name" value="ZINC_FINGER_C2H2_1"/>
    <property type="match status" value="2"/>
</dbReference>
<evidence type="ECO:0000256" key="5">
    <source>
        <dbReference type="ARBA" id="ARBA00022833"/>
    </source>
</evidence>